<comment type="caution">
    <text evidence="1">The sequence shown here is derived from an EMBL/GenBank/DDBJ whole genome shotgun (WGS) entry which is preliminary data.</text>
</comment>
<name>A0ACC3NUQ6_9PEZI</name>
<evidence type="ECO:0000313" key="2">
    <source>
        <dbReference type="Proteomes" id="UP001281147"/>
    </source>
</evidence>
<proteinExistence type="predicted"/>
<keyword evidence="2" id="KW-1185">Reference proteome</keyword>
<dbReference type="Proteomes" id="UP001281147">
    <property type="component" value="Unassembled WGS sequence"/>
</dbReference>
<sequence>MAPAAAQKPTLSAIGIPNGQEEDKSDESWSNKAASPTDSDNAEKNFAALDAIMDSKLQISTDAGAKDKPATNGMSSSPPPDVSSDPLSAIALTSPLHSVNWDAVQTGSLNSIANSALPSSATSNTSLWETFKRTGPRYPPALEKLILDYHHRHSKSWQLAHDMGSGSGVYSPVLARYFRHVHVSDPSTAGLATSRQLLSAWAADNKKSRGRFTFSTGKAEQSHEAVADGTVDMAIVMEGAHLTDPEMLVRSAAQTLAKDGTLALVSYSPICRVGGNPRANEAVQRLFTAWGGKPFDVVCGEGSAKKHFSQGLDFVPLPEDLFDQARTRRISINTTGRKAFEVPGTTADASDSRVHNNERRHDFSSEDNDEVATGWRQEVGPEFFRSMTAALLGPGATQQFEKHFEEIQKIVYETSPNGLMIDVEWTVAILLATRK</sequence>
<organism evidence="1 2">
    <name type="scientific">Vermiconidia calcicola</name>
    <dbReference type="NCBI Taxonomy" id="1690605"/>
    <lineage>
        <taxon>Eukaryota</taxon>
        <taxon>Fungi</taxon>
        <taxon>Dikarya</taxon>
        <taxon>Ascomycota</taxon>
        <taxon>Pezizomycotina</taxon>
        <taxon>Dothideomycetes</taxon>
        <taxon>Dothideomycetidae</taxon>
        <taxon>Mycosphaerellales</taxon>
        <taxon>Extremaceae</taxon>
        <taxon>Vermiconidia</taxon>
    </lineage>
</organism>
<reference evidence="1" key="1">
    <citation type="submission" date="2023-07" db="EMBL/GenBank/DDBJ databases">
        <title>Black Yeasts Isolated from many extreme environments.</title>
        <authorList>
            <person name="Coleine C."/>
            <person name="Stajich J.E."/>
            <person name="Selbmann L."/>
        </authorList>
    </citation>
    <scope>NUCLEOTIDE SEQUENCE</scope>
    <source>
        <strain evidence="1">CCFEE 5714</strain>
    </source>
</reference>
<protein>
    <submittedName>
        <fullName evidence="1">Uncharacterized protein</fullName>
    </submittedName>
</protein>
<gene>
    <name evidence="1" type="ORF">LTR37_002527</name>
</gene>
<accession>A0ACC3NUQ6</accession>
<dbReference type="EMBL" id="JAUTXU010000013">
    <property type="protein sequence ID" value="KAK3722535.1"/>
    <property type="molecule type" value="Genomic_DNA"/>
</dbReference>
<evidence type="ECO:0000313" key="1">
    <source>
        <dbReference type="EMBL" id="KAK3722535.1"/>
    </source>
</evidence>